<proteinExistence type="predicted"/>
<sequence>MHPPNMNMQEEEAFMNRLYDACRSQFRSVRVIYEDIAQGFPNAVISVPFDSISNDLYRWQRLEQAELPIPTTLSEFNTIIHSVEFFPFTMHDSGRVSVRSTSHGEEASTSIVFGDLDFINGLGVIDNLHFVTTSSKVPGTLTNMNACELMTVVVNYNNYALLMEAEMRGLLPFNIDVKIIFKKLIALSCLPAEDIPAMFVEIKNSASPAVQATLREFFDYFENAWINGVTPRLFSFYEKLEVMTDCGVTGQVSLCQSLSIDGNIWAFTQQILKISNQSTKDFGRMQRQRRINVTPRVRPVIKRDKMERAWKMFATQKITLSRLFQLVTVLVSEHVEMLLYRNDFTLVDCELLSPNEMANDAEFEGIS</sequence>
<reference evidence="1 2" key="1">
    <citation type="journal article" date="2021" name="J. Hered.">
        <title>A chromosome-level genome assembly of the parasitoid wasp, Cotesia glomerata (Hymenoptera: Braconidae).</title>
        <authorList>
            <person name="Pinto B.J."/>
            <person name="Weis J.J."/>
            <person name="Gamble T."/>
            <person name="Ode P.J."/>
            <person name="Paul R."/>
            <person name="Zaspel J.M."/>
        </authorList>
    </citation>
    <scope>NUCLEOTIDE SEQUENCE [LARGE SCALE GENOMIC DNA]</scope>
    <source>
        <strain evidence="1">CgM1</strain>
    </source>
</reference>
<evidence type="ECO:0000313" key="1">
    <source>
        <dbReference type="EMBL" id="KAH0534788.1"/>
    </source>
</evidence>
<accession>A0AAV7HUG0</accession>
<evidence type="ECO:0000313" key="2">
    <source>
        <dbReference type="Proteomes" id="UP000826195"/>
    </source>
</evidence>
<protein>
    <submittedName>
        <fullName evidence="1">Uncharacterized protein</fullName>
    </submittedName>
</protein>
<dbReference type="AlphaFoldDB" id="A0AAV7HUG0"/>
<name>A0AAV7HUG0_COTGL</name>
<keyword evidence="2" id="KW-1185">Reference proteome</keyword>
<organism evidence="1 2">
    <name type="scientific">Cotesia glomerata</name>
    <name type="common">Lepidopteran parasitic wasp</name>
    <name type="synonym">Apanteles glomeratus</name>
    <dbReference type="NCBI Taxonomy" id="32391"/>
    <lineage>
        <taxon>Eukaryota</taxon>
        <taxon>Metazoa</taxon>
        <taxon>Ecdysozoa</taxon>
        <taxon>Arthropoda</taxon>
        <taxon>Hexapoda</taxon>
        <taxon>Insecta</taxon>
        <taxon>Pterygota</taxon>
        <taxon>Neoptera</taxon>
        <taxon>Endopterygota</taxon>
        <taxon>Hymenoptera</taxon>
        <taxon>Apocrita</taxon>
        <taxon>Ichneumonoidea</taxon>
        <taxon>Braconidae</taxon>
        <taxon>Microgastrinae</taxon>
        <taxon>Cotesia</taxon>
    </lineage>
</organism>
<dbReference type="EMBL" id="JAHXZJ010002982">
    <property type="protein sequence ID" value="KAH0534788.1"/>
    <property type="molecule type" value="Genomic_DNA"/>
</dbReference>
<dbReference type="Proteomes" id="UP000826195">
    <property type="component" value="Unassembled WGS sequence"/>
</dbReference>
<gene>
    <name evidence="1" type="ORF">KQX54_008416</name>
</gene>
<comment type="caution">
    <text evidence="1">The sequence shown here is derived from an EMBL/GenBank/DDBJ whole genome shotgun (WGS) entry which is preliminary data.</text>
</comment>